<evidence type="ECO:0000256" key="1">
    <source>
        <dbReference type="SAM" id="MobiDB-lite"/>
    </source>
</evidence>
<organism evidence="2 3">
    <name type="scientific">Actinacidiphila rubida</name>
    <dbReference type="NCBI Taxonomy" id="310780"/>
    <lineage>
        <taxon>Bacteria</taxon>
        <taxon>Bacillati</taxon>
        <taxon>Actinomycetota</taxon>
        <taxon>Actinomycetes</taxon>
        <taxon>Kitasatosporales</taxon>
        <taxon>Streptomycetaceae</taxon>
        <taxon>Actinacidiphila</taxon>
    </lineage>
</organism>
<keyword evidence="3" id="KW-1185">Reference proteome</keyword>
<proteinExistence type="predicted"/>
<accession>A0A1H8QIP9</accession>
<dbReference type="AlphaFoldDB" id="A0A1H8QIP9"/>
<reference evidence="2 3" key="1">
    <citation type="submission" date="2016-10" db="EMBL/GenBank/DDBJ databases">
        <authorList>
            <person name="de Groot N.N."/>
        </authorList>
    </citation>
    <scope>NUCLEOTIDE SEQUENCE [LARGE SCALE GENOMIC DNA]</scope>
    <source>
        <strain evidence="2 3">CGMCC 4.2026</strain>
    </source>
</reference>
<feature type="region of interest" description="Disordered" evidence="1">
    <location>
        <begin position="206"/>
        <end position="313"/>
    </location>
</feature>
<evidence type="ECO:0000313" key="2">
    <source>
        <dbReference type="EMBL" id="SEO53797.1"/>
    </source>
</evidence>
<dbReference type="STRING" id="310780.SAMN05216267_10307"/>
<sequence length="313" mass="32879">MLVHPLRSVSPGHRWLRTSRPLPSRNAPTSIMRALSLSAPVCTPLGAPPSAPTGCRRGLLRPPAAPSRLVALGAPPGRRLGDPAPPAASGVPGAARCRLPVSSWLVAQFPAPPAGLVQPPERRRRRTVRGGCSRSSPRPWRCTSGVGSGATPGVSPRALHGGFFRRGGPGPCKALRGHTRIVPFRPVPVCGRTLAVPHFPRRTVDQREGVGRKCSPQRNVRGPRVPIRTNPYAHFRGDASGAPPTPRTKGTHTRGARNCANNHDETGRRQRTASGRTSPTGARGTAPQATTRPADGSAQRGAPRSPNTPPAGG</sequence>
<gene>
    <name evidence="2" type="ORF">SAMN05216267_10307</name>
</gene>
<feature type="region of interest" description="Disordered" evidence="1">
    <location>
        <begin position="116"/>
        <end position="154"/>
    </location>
</feature>
<dbReference type="Proteomes" id="UP000181951">
    <property type="component" value="Unassembled WGS sequence"/>
</dbReference>
<protein>
    <submittedName>
        <fullName evidence="2">Uncharacterized protein</fullName>
    </submittedName>
</protein>
<evidence type="ECO:0000313" key="3">
    <source>
        <dbReference type="Proteomes" id="UP000181951"/>
    </source>
</evidence>
<name>A0A1H8QIP9_9ACTN</name>
<dbReference type="EMBL" id="FODD01000030">
    <property type="protein sequence ID" value="SEO53797.1"/>
    <property type="molecule type" value="Genomic_DNA"/>
</dbReference>